<gene>
    <name evidence="3" type="ORF">DEM34_03165</name>
</gene>
<dbReference type="OrthoDB" id="9802133at2"/>
<keyword evidence="4" id="KW-1185">Reference proteome</keyword>
<reference evidence="3 4" key="1">
    <citation type="submission" date="2018-05" db="EMBL/GenBank/DDBJ databases">
        <title>Spiribacter halobius sp. nov., a moderately halophilic bacterium isolated from marine solar saltern.</title>
        <authorList>
            <person name="Zheng W.-S."/>
            <person name="Lu D.-C."/>
            <person name="Du Z.-J."/>
        </authorList>
    </citation>
    <scope>NUCLEOTIDE SEQUENCE [LARGE SCALE GENOMIC DNA]</scope>
    <source>
        <strain evidence="3 4">E85</strain>
    </source>
</reference>
<dbReference type="AlphaFoldDB" id="A0A2U2N6K7"/>
<keyword evidence="2" id="KW-0472">Membrane</keyword>
<keyword evidence="1" id="KW-0175">Coiled coil</keyword>
<dbReference type="Pfam" id="PF04350">
    <property type="entry name" value="PilO"/>
    <property type="match status" value="1"/>
</dbReference>
<dbReference type="GO" id="GO:0043107">
    <property type="term" value="P:type IV pilus-dependent motility"/>
    <property type="evidence" value="ECO:0007669"/>
    <property type="project" value="InterPro"/>
</dbReference>
<organism evidence="3 4">
    <name type="scientific">Sediminicurvatus halobius</name>
    <dbReference type="NCBI Taxonomy" id="2182432"/>
    <lineage>
        <taxon>Bacteria</taxon>
        <taxon>Pseudomonadati</taxon>
        <taxon>Pseudomonadota</taxon>
        <taxon>Gammaproteobacteria</taxon>
        <taxon>Chromatiales</taxon>
        <taxon>Ectothiorhodospiraceae</taxon>
        <taxon>Sediminicurvatus</taxon>
    </lineage>
</organism>
<evidence type="ECO:0000256" key="1">
    <source>
        <dbReference type="SAM" id="Coils"/>
    </source>
</evidence>
<dbReference type="InterPro" id="IPR014717">
    <property type="entry name" value="Transl_elong_EF1B/ribsomal_bS6"/>
</dbReference>
<accession>A0A2U2N6K7</accession>
<dbReference type="PANTHER" id="PTHR39555">
    <property type="entry name" value="FIMBRIAL ASSEMBLY PROTEIN PILO-LIKE PROTEIN-RELATED"/>
    <property type="match status" value="1"/>
</dbReference>
<dbReference type="RefSeq" id="WP_109676199.1">
    <property type="nucleotide sequence ID" value="NZ_CP086615.1"/>
</dbReference>
<dbReference type="GO" id="GO:0043683">
    <property type="term" value="P:type IV pilus assembly"/>
    <property type="evidence" value="ECO:0007669"/>
    <property type="project" value="InterPro"/>
</dbReference>
<keyword evidence="2" id="KW-0812">Transmembrane</keyword>
<dbReference type="InterPro" id="IPR007445">
    <property type="entry name" value="PilO"/>
</dbReference>
<evidence type="ECO:0000313" key="4">
    <source>
        <dbReference type="Proteomes" id="UP000245474"/>
    </source>
</evidence>
<dbReference type="PANTHER" id="PTHR39555:SF1">
    <property type="entry name" value="TYPE IV PILUS INNER MEMBRANE COMPONENT PILO"/>
    <property type="match status" value="1"/>
</dbReference>
<comment type="caution">
    <text evidence="3">The sequence shown here is derived from an EMBL/GenBank/DDBJ whole genome shotgun (WGS) entry which is preliminary data.</text>
</comment>
<dbReference type="Gene3D" id="1.10.287.540">
    <property type="entry name" value="Helix hairpin bin"/>
    <property type="match status" value="1"/>
</dbReference>
<evidence type="ECO:0000313" key="3">
    <source>
        <dbReference type="EMBL" id="PWG64815.1"/>
    </source>
</evidence>
<feature type="coiled-coil region" evidence="1">
    <location>
        <begin position="42"/>
        <end position="93"/>
    </location>
</feature>
<dbReference type="EMBL" id="QFFI01000004">
    <property type="protein sequence ID" value="PWG64815.1"/>
    <property type="molecule type" value="Genomic_DNA"/>
</dbReference>
<proteinExistence type="predicted"/>
<keyword evidence="2" id="KW-1133">Transmembrane helix</keyword>
<dbReference type="Gene3D" id="3.30.70.60">
    <property type="match status" value="1"/>
</dbReference>
<name>A0A2U2N6K7_9GAMM</name>
<dbReference type="PIRSF" id="PIRSF016482">
    <property type="entry name" value="PilO"/>
    <property type="match status" value="1"/>
</dbReference>
<protein>
    <submittedName>
        <fullName evidence="3">Pilus assembly protein PilO</fullName>
    </submittedName>
</protein>
<evidence type="ECO:0000256" key="2">
    <source>
        <dbReference type="SAM" id="Phobius"/>
    </source>
</evidence>
<feature type="transmembrane region" description="Helical" evidence="2">
    <location>
        <begin position="20"/>
        <end position="40"/>
    </location>
</feature>
<dbReference type="Proteomes" id="UP000245474">
    <property type="component" value="Unassembled WGS sequence"/>
</dbReference>
<sequence length="207" mass="23424">MDLEQFRNLDMNNPGGWPVAAKAIALVVVFALAIAASWYFDWSNQLQRLEQAEAREQQLRQEFETKQRRAANLEAYEAQLAEMEESFGAMLRQLPSRAEVSRLLVDISQTGLGAGLEFELFRPQDPLRREFYAELPVNIRVTGDYREFASFVSGVANLPRIVTLHDIAISRADGDGGSDSDADDPLRMELTARTYWYLDDETEEGGE</sequence>